<feature type="compositionally biased region" description="Basic and acidic residues" evidence="1">
    <location>
        <begin position="1"/>
        <end position="10"/>
    </location>
</feature>
<organism evidence="2 3">
    <name type="scientific">Halobium palmae</name>
    <dbReference type="NCBI Taxonomy" id="1776492"/>
    <lineage>
        <taxon>Archaea</taxon>
        <taxon>Methanobacteriati</taxon>
        <taxon>Methanobacteriota</taxon>
        <taxon>Stenosarchaea group</taxon>
        <taxon>Halobacteria</taxon>
        <taxon>Halobacteriales</taxon>
        <taxon>Haloferacaceae</taxon>
        <taxon>Halobium</taxon>
    </lineage>
</organism>
<dbReference type="Proteomes" id="UP001596328">
    <property type="component" value="Unassembled WGS sequence"/>
</dbReference>
<proteinExistence type="predicted"/>
<sequence length="62" mass="7463">MTFDWNEKVVARGTDNGPEPEVNVSEETLEYAYETYLKTRFKTFDKFLMVLLVEYRTQYIEN</sequence>
<protein>
    <submittedName>
        <fullName evidence="2">Uncharacterized protein</fullName>
    </submittedName>
</protein>
<accession>A0ABD5RWZ1</accession>
<dbReference type="EMBL" id="JBHSWU010000046">
    <property type="protein sequence ID" value="MFC6723781.1"/>
    <property type="molecule type" value="Genomic_DNA"/>
</dbReference>
<comment type="caution">
    <text evidence="2">The sequence shown here is derived from an EMBL/GenBank/DDBJ whole genome shotgun (WGS) entry which is preliminary data.</text>
</comment>
<evidence type="ECO:0000313" key="2">
    <source>
        <dbReference type="EMBL" id="MFC6723781.1"/>
    </source>
</evidence>
<evidence type="ECO:0000313" key="3">
    <source>
        <dbReference type="Proteomes" id="UP001596328"/>
    </source>
</evidence>
<gene>
    <name evidence="2" type="ORF">ACFQE1_05185</name>
</gene>
<reference evidence="2 3" key="1">
    <citation type="journal article" date="2019" name="Int. J. Syst. Evol. Microbiol.">
        <title>The Global Catalogue of Microorganisms (GCM) 10K type strain sequencing project: providing services to taxonomists for standard genome sequencing and annotation.</title>
        <authorList>
            <consortium name="The Broad Institute Genomics Platform"/>
            <consortium name="The Broad Institute Genome Sequencing Center for Infectious Disease"/>
            <person name="Wu L."/>
            <person name="Ma J."/>
        </authorList>
    </citation>
    <scope>NUCLEOTIDE SEQUENCE [LARGE SCALE GENOMIC DNA]</scope>
    <source>
        <strain evidence="2 3">NBRC 111368</strain>
    </source>
</reference>
<name>A0ABD5RWZ1_9EURY</name>
<evidence type="ECO:0000256" key="1">
    <source>
        <dbReference type="SAM" id="MobiDB-lite"/>
    </source>
</evidence>
<keyword evidence="3" id="KW-1185">Reference proteome</keyword>
<dbReference type="AlphaFoldDB" id="A0ABD5RWZ1"/>
<feature type="region of interest" description="Disordered" evidence="1">
    <location>
        <begin position="1"/>
        <end position="22"/>
    </location>
</feature>